<gene>
    <name evidence="2" type="ORF">CERSUDRAFT_101023</name>
</gene>
<proteinExistence type="predicted"/>
<dbReference type="HOGENOM" id="CLU_1214611_0_0_1"/>
<evidence type="ECO:0000313" key="3">
    <source>
        <dbReference type="Proteomes" id="UP000016930"/>
    </source>
</evidence>
<dbReference type="AlphaFoldDB" id="M2Q1Q4"/>
<dbReference type="EMBL" id="KB445858">
    <property type="protein sequence ID" value="EMD30748.1"/>
    <property type="molecule type" value="Genomic_DNA"/>
</dbReference>
<accession>M2Q1Q4</accession>
<reference evidence="2 3" key="1">
    <citation type="journal article" date="2012" name="Proc. Natl. Acad. Sci. U.S.A.">
        <title>Comparative genomics of Ceriporiopsis subvermispora and Phanerochaete chrysosporium provide insight into selective ligninolysis.</title>
        <authorList>
            <person name="Fernandez-Fueyo E."/>
            <person name="Ruiz-Duenas F.J."/>
            <person name="Ferreira P."/>
            <person name="Floudas D."/>
            <person name="Hibbett D.S."/>
            <person name="Canessa P."/>
            <person name="Larrondo L.F."/>
            <person name="James T.Y."/>
            <person name="Seelenfreund D."/>
            <person name="Lobos S."/>
            <person name="Polanco R."/>
            <person name="Tello M."/>
            <person name="Honda Y."/>
            <person name="Watanabe T."/>
            <person name="Watanabe T."/>
            <person name="Ryu J.S."/>
            <person name="Kubicek C.P."/>
            <person name="Schmoll M."/>
            <person name="Gaskell J."/>
            <person name="Hammel K.E."/>
            <person name="St John F.J."/>
            <person name="Vanden Wymelenberg A."/>
            <person name="Sabat G."/>
            <person name="Splinter BonDurant S."/>
            <person name="Syed K."/>
            <person name="Yadav J.S."/>
            <person name="Doddapaneni H."/>
            <person name="Subramanian V."/>
            <person name="Lavin J.L."/>
            <person name="Oguiza J.A."/>
            <person name="Perez G."/>
            <person name="Pisabarro A.G."/>
            <person name="Ramirez L."/>
            <person name="Santoyo F."/>
            <person name="Master E."/>
            <person name="Coutinho P.M."/>
            <person name="Henrissat B."/>
            <person name="Lombard V."/>
            <person name="Magnuson J.K."/>
            <person name="Kuees U."/>
            <person name="Hori C."/>
            <person name="Igarashi K."/>
            <person name="Samejima M."/>
            <person name="Held B.W."/>
            <person name="Barry K.W."/>
            <person name="LaButti K.M."/>
            <person name="Lapidus A."/>
            <person name="Lindquist E.A."/>
            <person name="Lucas S.M."/>
            <person name="Riley R."/>
            <person name="Salamov A.A."/>
            <person name="Hoffmeister D."/>
            <person name="Schwenk D."/>
            <person name="Hadar Y."/>
            <person name="Yarden O."/>
            <person name="de Vries R.P."/>
            <person name="Wiebenga A."/>
            <person name="Stenlid J."/>
            <person name="Eastwood D."/>
            <person name="Grigoriev I.V."/>
            <person name="Berka R.M."/>
            <person name="Blanchette R.A."/>
            <person name="Kersten P."/>
            <person name="Martinez A.T."/>
            <person name="Vicuna R."/>
            <person name="Cullen D."/>
        </authorList>
    </citation>
    <scope>NUCLEOTIDE SEQUENCE [LARGE SCALE GENOMIC DNA]</scope>
    <source>
        <strain evidence="2 3">B</strain>
    </source>
</reference>
<protein>
    <submittedName>
        <fullName evidence="2">Uncharacterized protein</fullName>
    </submittedName>
</protein>
<evidence type="ECO:0000313" key="2">
    <source>
        <dbReference type="EMBL" id="EMD30748.1"/>
    </source>
</evidence>
<dbReference type="Proteomes" id="UP000016930">
    <property type="component" value="Unassembled WGS sequence"/>
</dbReference>
<keyword evidence="3" id="KW-1185">Reference proteome</keyword>
<evidence type="ECO:0000256" key="1">
    <source>
        <dbReference type="SAM" id="MobiDB-lite"/>
    </source>
</evidence>
<name>M2Q1Q4_CERS8</name>
<organism evidence="2 3">
    <name type="scientific">Ceriporiopsis subvermispora (strain B)</name>
    <name type="common">White-rot fungus</name>
    <name type="synonym">Gelatoporia subvermispora</name>
    <dbReference type="NCBI Taxonomy" id="914234"/>
    <lineage>
        <taxon>Eukaryota</taxon>
        <taxon>Fungi</taxon>
        <taxon>Dikarya</taxon>
        <taxon>Basidiomycota</taxon>
        <taxon>Agaricomycotina</taxon>
        <taxon>Agaricomycetes</taxon>
        <taxon>Polyporales</taxon>
        <taxon>Gelatoporiaceae</taxon>
        <taxon>Gelatoporia</taxon>
    </lineage>
</organism>
<feature type="region of interest" description="Disordered" evidence="1">
    <location>
        <begin position="146"/>
        <end position="166"/>
    </location>
</feature>
<sequence length="228" mass="25648">MIAAEYVLKFSYPFEEETDAELEMRKASKKSGPGRAHVHRSMAETEKDCQDRINGIADCIYNWVRNRSDRRVARPPVPVKGGKAKRARRVTAWDIFKCERASQKHLEDAGGIQAWTAGAHAAFQNLTTVQRGAYDTRAYEEQMAREREATQAVKPSKELTEEEKKEKEKTFARHVMCIDGTVEETLKSWHKMVGMVSLILFGCVDQYGELVAGIAPVQTKMAIPSNGA</sequence>